<protein>
    <recommendedName>
        <fullName evidence="2 4">Biotin carboxyl carrier protein of acetyl-CoA carboxylase</fullName>
    </recommendedName>
</protein>
<dbReference type="GO" id="GO:0003989">
    <property type="term" value="F:acetyl-CoA carboxylase activity"/>
    <property type="evidence" value="ECO:0007669"/>
    <property type="project" value="InterPro"/>
</dbReference>
<evidence type="ECO:0000256" key="3">
    <source>
        <dbReference type="ARBA" id="ARBA00023267"/>
    </source>
</evidence>
<organism evidence="6 7">
    <name type="scientific">Emcibacter nanhaiensis</name>
    <dbReference type="NCBI Taxonomy" id="1505037"/>
    <lineage>
        <taxon>Bacteria</taxon>
        <taxon>Pseudomonadati</taxon>
        <taxon>Pseudomonadota</taxon>
        <taxon>Alphaproteobacteria</taxon>
        <taxon>Emcibacterales</taxon>
        <taxon>Emcibacteraceae</taxon>
        <taxon>Emcibacter</taxon>
    </lineage>
</organism>
<accession>A0A501PIS5</accession>
<dbReference type="InterPro" id="IPR050709">
    <property type="entry name" value="Biotin_Carboxyl_Carrier/Decarb"/>
</dbReference>
<keyword evidence="3 4" id="KW-0092">Biotin</keyword>
<gene>
    <name evidence="6" type="ORF">FIV46_08695</name>
</gene>
<dbReference type="PRINTS" id="PR01071">
    <property type="entry name" value="ACOABIOTINCC"/>
</dbReference>
<keyword evidence="4" id="KW-0275">Fatty acid biosynthesis</keyword>
<reference evidence="7" key="1">
    <citation type="submission" date="2019-06" db="EMBL/GenBank/DDBJ databases">
        <title>The complete genome of Emcibacter congregatus ZYLT.</title>
        <authorList>
            <person name="Zhao Z."/>
        </authorList>
    </citation>
    <scope>NUCLEOTIDE SEQUENCE [LARGE SCALE GENOMIC DNA]</scope>
    <source>
        <strain evidence="7">MCCC 1A06723</strain>
    </source>
</reference>
<evidence type="ECO:0000313" key="6">
    <source>
        <dbReference type="EMBL" id="TPD60400.1"/>
    </source>
</evidence>
<keyword evidence="7" id="KW-1185">Reference proteome</keyword>
<feature type="domain" description="Lipoyl-binding" evidence="5">
    <location>
        <begin position="1"/>
        <end position="78"/>
    </location>
</feature>
<dbReference type="PANTHER" id="PTHR45266">
    <property type="entry name" value="OXALOACETATE DECARBOXYLASE ALPHA CHAIN"/>
    <property type="match status" value="1"/>
</dbReference>
<dbReference type="InterPro" id="IPR001249">
    <property type="entry name" value="AcCoA_biotinCC"/>
</dbReference>
<proteinExistence type="predicted"/>
<dbReference type="InterPro" id="IPR000089">
    <property type="entry name" value="Biotin_lipoyl"/>
</dbReference>
<dbReference type="RefSeq" id="WP_139940532.1">
    <property type="nucleotide sequence ID" value="NZ_JBHSYP010000003.1"/>
</dbReference>
<dbReference type="Proteomes" id="UP000319148">
    <property type="component" value="Unassembled WGS sequence"/>
</dbReference>
<name>A0A501PIS5_9PROT</name>
<keyword evidence="4" id="KW-0444">Lipid biosynthesis</keyword>
<dbReference type="AlphaFoldDB" id="A0A501PIS5"/>
<dbReference type="GO" id="GO:0009317">
    <property type="term" value="C:acetyl-CoA carboxylase complex"/>
    <property type="evidence" value="ECO:0007669"/>
    <property type="project" value="InterPro"/>
</dbReference>
<dbReference type="EMBL" id="VFIY01000007">
    <property type="protein sequence ID" value="TPD60400.1"/>
    <property type="molecule type" value="Genomic_DNA"/>
</dbReference>
<dbReference type="OrthoDB" id="5297413at2"/>
<dbReference type="Gene3D" id="2.40.50.100">
    <property type="match status" value="1"/>
</dbReference>
<dbReference type="PROSITE" id="PS50968">
    <property type="entry name" value="BIOTINYL_LIPOYL"/>
    <property type="match status" value="1"/>
</dbReference>
<evidence type="ECO:0000256" key="4">
    <source>
        <dbReference type="RuleBase" id="RU364072"/>
    </source>
</evidence>
<keyword evidence="4" id="KW-0443">Lipid metabolism</keyword>
<sequence length="78" mass="8346">MSTQIIAHLPGTFYRTPSPDAPAYKEVGDAVSEGDVVGLIEVMKSFHELRANVSGTVKAFLVSSEEAVMPGQPLVEIE</sequence>
<dbReference type="UniPathway" id="UPA00094"/>
<evidence type="ECO:0000313" key="7">
    <source>
        <dbReference type="Proteomes" id="UP000319148"/>
    </source>
</evidence>
<dbReference type="Pfam" id="PF00364">
    <property type="entry name" value="Biotin_lipoyl"/>
    <property type="match status" value="1"/>
</dbReference>
<dbReference type="SUPFAM" id="SSF51230">
    <property type="entry name" value="Single hybrid motif"/>
    <property type="match status" value="1"/>
</dbReference>
<dbReference type="GO" id="GO:0006633">
    <property type="term" value="P:fatty acid biosynthetic process"/>
    <property type="evidence" value="ECO:0007669"/>
    <property type="project" value="UniProtKB-UniPathway"/>
</dbReference>
<comment type="pathway">
    <text evidence="4">Lipid metabolism; fatty acid biosynthesis.</text>
</comment>
<comment type="caution">
    <text evidence="6">The sequence shown here is derived from an EMBL/GenBank/DDBJ whole genome shotgun (WGS) entry which is preliminary data.</text>
</comment>
<dbReference type="PANTHER" id="PTHR45266:SF3">
    <property type="entry name" value="OXALOACETATE DECARBOXYLASE ALPHA CHAIN"/>
    <property type="match status" value="1"/>
</dbReference>
<evidence type="ECO:0000256" key="1">
    <source>
        <dbReference type="ARBA" id="ARBA00003761"/>
    </source>
</evidence>
<dbReference type="NCBIfam" id="NF005457">
    <property type="entry name" value="PRK07051.1"/>
    <property type="match status" value="1"/>
</dbReference>
<dbReference type="CDD" id="cd06850">
    <property type="entry name" value="biotinyl_domain"/>
    <property type="match status" value="1"/>
</dbReference>
<evidence type="ECO:0000256" key="2">
    <source>
        <dbReference type="ARBA" id="ARBA00017562"/>
    </source>
</evidence>
<dbReference type="InterPro" id="IPR011053">
    <property type="entry name" value="Single_hybrid_motif"/>
</dbReference>
<comment type="function">
    <text evidence="1 4">This protein is a component of the acetyl coenzyme A carboxylase complex; first, biotin carboxylase catalyzes the carboxylation of the carrier protein and then the transcarboxylase transfers the carboxyl group to form malonyl-CoA.</text>
</comment>
<keyword evidence="4" id="KW-0276">Fatty acid metabolism</keyword>
<evidence type="ECO:0000259" key="5">
    <source>
        <dbReference type="PROSITE" id="PS50968"/>
    </source>
</evidence>